<evidence type="ECO:0000313" key="1">
    <source>
        <dbReference type="EMBL" id="EYC05803.1"/>
    </source>
</evidence>
<evidence type="ECO:0008006" key="3">
    <source>
        <dbReference type="Google" id="ProtNLM"/>
    </source>
</evidence>
<dbReference type="SUPFAM" id="SSF55797">
    <property type="entry name" value="PR-1-like"/>
    <property type="match status" value="1"/>
</dbReference>
<keyword evidence="2" id="KW-1185">Reference proteome</keyword>
<protein>
    <recommendedName>
        <fullName evidence="3">SCP domain-containing protein</fullName>
    </recommendedName>
</protein>
<gene>
    <name evidence="1" type="primary">Acey_s0080.g1367</name>
    <name evidence="1" type="ORF">Y032_0080g1367</name>
</gene>
<dbReference type="EMBL" id="JARK01001416">
    <property type="protein sequence ID" value="EYC05803.1"/>
    <property type="molecule type" value="Genomic_DNA"/>
</dbReference>
<evidence type="ECO:0000313" key="2">
    <source>
        <dbReference type="Proteomes" id="UP000024635"/>
    </source>
</evidence>
<sequence length="68" mass="7867">MCKCRRELTFYRYFRSVPQCGNNGMNPSTRKAFLLTHNRLRSRLAKGNELNGPYGMAPRAANMLKMAR</sequence>
<accession>A0A016TTS4</accession>
<comment type="caution">
    <text evidence="1">The sequence shown here is derived from an EMBL/GenBank/DDBJ whole genome shotgun (WGS) entry which is preliminary data.</text>
</comment>
<name>A0A016TTS4_9BILA</name>
<dbReference type="InterPro" id="IPR035940">
    <property type="entry name" value="CAP_sf"/>
</dbReference>
<proteinExistence type="predicted"/>
<reference evidence="2" key="1">
    <citation type="journal article" date="2015" name="Nat. Genet.">
        <title>The genome and transcriptome of the zoonotic hookworm Ancylostoma ceylanicum identify infection-specific gene families.</title>
        <authorList>
            <person name="Schwarz E.M."/>
            <person name="Hu Y."/>
            <person name="Antoshechkin I."/>
            <person name="Miller M.M."/>
            <person name="Sternberg P.W."/>
            <person name="Aroian R.V."/>
        </authorList>
    </citation>
    <scope>NUCLEOTIDE SEQUENCE</scope>
    <source>
        <strain evidence="2">HY135</strain>
    </source>
</reference>
<dbReference type="Proteomes" id="UP000024635">
    <property type="component" value="Unassembled WGS sequence"/>
</dbReference>
<dbReference type="Gene3D" id="3.40.33.10">
    <property type="entry name" value="CAP"/>
    <property type="match status" value="1"/>
</dbReference>
<organism evidence="1 2">
    <name type="scientific">Ancylostoma ceylanicum</name>
    <dbReference type="NCBI Taxonomy" id="53326"/>
    <lineage>
        <taxon>Eukaryota</taxon>
        <taxon>Metazoa</taxon>
        <taxon>Ecdysozoa</taxon>
        <taxon>Nematoda</taxon>
        <taxon>Chromadorea</taxon>
        <taxon>Rhabditida</taxon>
        <taxon>Rhabditina</taxon>
        <taxon>Rhabditomorpha</taxon>
        <taxon>Strongyloidea</taxon>
        <taxon>Ancylostomatidae</taxon>
        <taxon>Ancylostomatinae</taxon>
        <taxon>Ancylostoma</taxon>
    </lineage>
</organism>
<dbReference type="AlphaFoldDB" id="A0A016TTS4"/>